<dbReference type="Gene3D" id="1.10.510.10">
    <property type="entry name" value="Transferase(Phosphotransferase) domain 1"/>
    <property type="match status" value="1"/>
</dbReference>
<gene>
    <name evidence="1" type="ORF">A5892_16855</name>
</gene>
<proteinExistence type="predicted"/>
<keyword evidence="2" id="KW-1185">Reference proteome</keyword>
<dbReference type="RefSeq" id="WP_064123783.1">
    <property type="nucleotide sequence ID" value="NZ_CP015243.1"/>
</dbReference>
<accession>A0A172YI67</accession>
<dbReference type="AlphaFoldDB" id="A0A172YI67"/>
<protein>
    <recommendedName>
        <fullName evidence="3">Protein kinase domain-containing protein</fullName>
    </recommendedName>
</protein>
<dbReference type="SUPFAM" id="SSF56112">
    <property type="entry name" value="Protein kinase-like (PK-like)"/>
    <property type="match status" value="1"/>
</dbReference>
<dbReference type="Proteomes" id="UP000077875">
    <property type="component" value="Chromosome"/>
</dbReference>
<sequence>MGLRRFNLAGRRRWYLARNVGGMQIAQELSQTPWMQHLERVSSSHFYLEPVSNSLFKISRDKYSPRAHFWRWLSRDIISQRLAGGLDALKEYLSNRTLARLGQRTIDVRLYGVALNPFNPLGSLYAMEFLADCSTGREYFERLDETARIAFMARFCDLVIELAEAGFYHRDLHLTNIMVDEAENIIWIDTHIKRLPKAAAERTKILDKTLIPYNFYNEKYMEMARRQLIPHFS</sequence>
<dbReference type="InterPro" id="IPR011009">
    <property type="entry name" value="Kinase-like_dom_sf"/>
</dbReference>
<name>A0A172YI67_9GAMM</name>
<reference evidence="1 2" key="1">
    <citation type="submission" date="2016-04" db="EMBL/GenBank/DDBJ databases">
        <title>Complete Genome Sequence of Halotalea alkalilenta IHB B 13600.</title>
        <authorList>
            <person name="Swarnkar M.K."/>
            <person name="Sharma A."/>
            <person name="Kaushal K."/>
            <person name="Soni R."/>
            <person name="Rana S."/>
            <person name="Singh A.K."/>
            <person name="Gulati A."/>
        </authorList>
    </citation>
    <scope>NUCLEOTIDE SEQUENCE [LARGE SCALE GENOMIC DNA]</scope>
    <source>
        <strain evidence="1 2">IHB B 13600</strain>
    </source>
</reference>
<dbReference type="EMBL" id="CP015243">
    <property type="protein sequence ID" value="ANF58930.1"/>
    <property type="molecule type" value="Genomic_DNA"/>
</dbReference>
<evidence type="ECO:0008006" key="3">
    <source>
        <dbReference type="Google" id="ProtNLM"/>
    </source>
</evidence>
<evidence type="ECO:0000313" key="1">
    <source>
        <dbReference type="EMBL" id="ANF58930.1"/>
    </source>
</evidence>
<organism evidence="1 2">
    <name type="scientific">Halotalea alkalilenta</name>
    <dbReference type="NCBI Taxonomy" id="376489"/>
    <lineage>
        <taxon>Bacteria</taxon>
        <taxon>Pseudomonadati</taxon>
        <taxon>Pseudomonadota</taxon>
        <taxon>Gammaproteobacteria</taxon>
        <taxon>Oceanospirillales</taxon>
        <taxon>Halomonadaceae</taxon>
        <taxon>Halotalea</taxon>
    </lineage>
</organism>
<dbReference type="KEGG" id="haa:A5892_16855"/>
<evidence type="ECO:0000313" key="2">
    <source>
        <dbReference type="Proteomes" id="UP000077875"/>
    </source>
</evidence>
<dbReference type="STRING" id="376489.A5892_16855"/>